<feature type="region of interest" description="Disordered" evidence="10">
    <location>
        <begin position="228"/>
        <end position="258"/>
    </location>
</feature>
<dbReference type="PROSITE" id="PS50038">
    <property type="entry name" value="FZ"/>
    <property type="match status" value="1"/>
</dbReference>
<comment type="caution">
    <text evidence="14">The sequence shown here is derived from an EMBL/GenBank/DDBJ whole genome shotgun (WGS) entry which is preliminary data.</text>
</comment>
<feature type="transmembrane region" description="Helical" evidence="11">
    <location>
        <begin position="320"/>
        <end position="342"/>
    </location>
</feature>
<feature type="transmembrane region" description="Helical" evidence="11">
    <location>
        <begin position="354"/>
        <end position="374"/>
    </location>
</feature>
<dbReference type="SMART" id="SM00063">
    <property type="entry name" value="FRI"/>
    <property type="match status" value="1"/>
</dbReference>
<dbReference type="Pfam" id="PF01392">
    <property type="entry name" value="Fz"/>
    <property type="match status" value="1"/>
</dbReference>
<dbReference type="CDD" id="cd15909">
    <property type="entry name" value="7tmF_FZD4_9_10-like"/>
    <property type="match status" value="1"/>
</dbReference>
<keyword evidence="8" id="KW-0675">Receptor</keyword>
<gene>
    <name evidence="14" type="ORF">RRG08_038953</name>
</gene>
<feature type="compositionally biased region" description="Basic residues" evidence="10">
    <location>
        <begin position="745"/>
        <end position="757"/>
    </location>
</feature>
<keyword evidence="4 11" id="KW-0812">Transmembrane</keyword>
<proteinExistence type="inferred from homology"/>
<feature type="transmembrane region" description="Helical" evidence="11">
    <location>
        <begin position="535"/>
        <end position="560"/>
    </location>
</feature>
<dbReference type="InterPro" id="IPR015526">
    <property type="entry name" value="Frizzled/SFRP"/>
</dbReference>
<evidence type="ECO:0000256" key="3">
    <source>
        <dbReference type="ARBA" id="ARBA00022473"/>
    </source>
</evidence>
<dbReference type="Gene3D" id="1.10.2000.10">
    <property type="entry name" value="Frizzled cysteine-rich domain"/>
    <property type="match status" value="1"/>
</dbReference>
<feature type="transmembrane region" description="Helical" evidence="11">
    <location>
        <begin position="402"/>
        <end position="430"/>
    </location>
</feature>
<reference evidence="14" key="1">
    <citation type="journal article" date="2023" name="G3 (Bethesda)">
        <title>A reference genome for the long-term kleptoplast-retaining sea slug Elysia crispata morphotype clarki.</title>
        <authorList>
            <person name="Eastman K.E."/>
            <person name="Pendleton A.L."/>
            <person name="Shaikh M.A."/>
            <person name="Suttiyut T."/>
            <person name="Ogas R."/>
            <person name="Tomko P."/>
            <person name="Gavelis G."/>
            <person name="Widhalm J.R."/>
            <person name="Wisecaver J.H."/>
        </authorList>
    </citation>
    <scope>NUCLEOTIDE SEQUENCE</scope>
    <source>
        <strain evidence="14">ECLA1</strain>
    </source>
</reference>
<dbReference type="PRINTS" id="PR00489">
    <property type="entry name" value="FRIZZLED"/>
</dbReference>
<feature type="disulfide bond" evidence="9">
    <location>
        <begin position="69"/>
        <end position="115"/>
    </location>
</feature>
<feature type="disulfide bond" evidence="9">
    <location>
        <begin position="61"/>
        <end position="122"/>
    </location>
</feature>
<evidence type="ECO:0000256" key="10">
    <source>
        <dbReference type="SAM" id="MobiDB-lite"/>
    </source>
</evidence>
<dbReference type="InterPro" id="IPR036790">
    <property type="entry name" value="Frizzled_dom_sf"/>
</dbReference>
<dbReference type="GO" id="GO:0060070">
    <property type="term" value="P:canonical Wnt signaling pathway"/>
    <property type="evidence" value="ECO:0007669"/>
    <property type="project" value="TreeGrafter"/>
</dbReference>
<feature type="region of interest" description="Disordered" evidence="10">
    <location>
        <begin position="576"/>
        <end position="608"/>
    </location>
</feature>
<dbReference type="InterPro" id="IPR000539">
    <property type="entry name" value="Frizzled/Smoothened_7TM"/>
</dbReference>
<keyword evidence="7 9" id="KW-1015">Disulfide bond</keyword>
<protein>
    <submittedName>
        <fullName evidence="14">Uncharacterized protein</fullName>
    </submittedName>
</protein>
<evidence type="ECO:0000256" key="5">
    <source>
        <dbReference type="ARBA" id="ARBA00022989"/>
    </source>
</evidence>
<comment type="subcellular location">
    <subcellularLocation>
        <location evidence="1">Membrane</location>
        <topology evidence="1">Multi-pass membrane protein</topology>
    </subcellularLocation>
</comment>
<evidence type="ECO:0000259" key="13">
    <source>
        <dbReference type="PROSITE" id="PS50261"/>
    </source>
</evidence>
<feature type="domain" description="FZ" evidence="12">
    <location>
        <begin position="56"/>
        <end position="180"/>
    </location>
</feature>
<evidence type="ECO:0000256" key="1">
    <source>
        <dbReference type="ARBA" id="ARBA00004141"/>
    </source>
</evidence>
<dbReference type="Pfam" id="PF01534">
    <property type="entry name" value="Frizzled"/>
    <property type="match status" value="1"/>
</dbReference>
<dbReference type="SMART" id="SM01330">
    <property type="entry name" value="Frizzled"/>
    <property type="match status" value="1"/>
</dbReference>
<dbReference type="EMBL" id="JAWDGP010006834">
    <property type="protein sequence ID" value="KAK3734929.1"/>
    <property type="molecule type" value="Genomic_DNA"/>
</dbReference>
<dbReference type="PROSITE" id="PS50261">
    <property type="entry name" value="G_PROTEIN_RECEP_F2_4"/>
    <property type="match status" value="1"/>
</dbReference>
<dbReference type="GO" id="GO:0017147">
    <property type="term" value="F:Wnt-protein binding"/>
    <property type="evidence" value="ECO:0007669"/>
    <property type="project" value="TreeGrafter"/>
</dbReference>
<dbReference type="GO" id="GO:0005615">
    <property type="term" value="C:extracellular space"/>
    <property type="evidence" value="ECO:0007669"/>
    <property type="project" value="TreeGrafter"/>
</dbReference>
<dbReference type="GO" id="GO:0016020">
    <property type="term" value="C:membrane"/>
    <property type="evidence" value="ECO:0007669"/>
    <property type="project" value="UniProtKB-SubCell"/>
</dbReference>
<keyword evidence="6 11" id="KW-0472">Membrane</keyword>
<evidence type="ECO:0000256" key="8">
    <source>
        <dbReference type="ARBA" id="ARBA00023170"/>
    </source>
</evidence>
<keyword evidence="3" id="KW-0217">Developmental protein</keyword>
<feature type="domain" description="G-protein coupled receptors family 2 profile 2" evidence="13">
    <location>
        <begin position="318"/>
        <end position="657"/>
    </location>
</feature>
<accession>A0AAE0Y8H4</accession>
<evidence type="ECO:0000259" key="12">
    <source>
        <dbReference type="PROSITE" id="PS50038"/>
    </source>
</evidence>
<evidence type="ECO:0000256" key="11">
    <source>
        <dbReference type="SAM" id="Phobius"/>
    </source>
</evidence>
<dbReference type="SUPFAM" id="SSF63501">
    <property type="entry name" value="Frizzled cysteine-rich domain"/>
    <property type="match status" value="1"/>
</dbReference>
<feature type="compositionally biased region" description="Low complexity" evidence="10">
    <location>
        <begin position="232"/>
        <end position="245"/>
    </location>
</feature>
<dbReference type="InterPro" id="IPR017981">
    <property type="entry name" value="GPCR_2-like_7TM"/>
</dbReference>
<evidence type="ECO:0000256" key="4">
    <source>
        <dbReference type="ARBA" id="ARBA00022692"/>
    </source>
</evidence>
<organism evidence="14 15">
    <name type="scientific">Elysia crispata</name>
    <name type="common">lettuce slug</name>
    <dbReference type="NCBI Taxonomy" id="231223"/>
    <lineage>
        <taxon>Eukaryota</taxon>
        <taxon>Metazoa</taxon>
        <taxon>Spiralia</taxon>
        <taxon>Lophotrochozoa</taxon>
        <taxon>Mollusca</taxon>
        <taxon>Gastropoda</taxon>
        <taxon>Heterobranchia</taxon>
        <taxon>Euthyneura</taxon>
        <taxon>Panpulmonata</taxon>
        <taxon>Sacoglossa</taxon>
        <taxon>Placobranchoidea</taxon>
        <taxon>Plakobranchidae</taxon>
        <taxon>Elysia</taxon>
    </lineage>
</organism>
<feature type="compositionally biased region" description="Low complexity" evidence="10">
    <location>
        <begin position="592"/>
        <end position="608"/>
    </location>
</feature>
<dbReference type="InterPro" id="IPR020067">
    <property type="entry name" value="Frizzled_dom"/>
</dbReference>
<feature type="transmembrane region" description="Helical" evidence="11">
    <location>
        <begin position="442"/>
        <end position="465"/>
    </location>
</feature>
<evidence type="ECO:0000256" key="7">
    <source>
        <dbReference type="ARBA" id="ARBA00023157"/>
    </source>
</evidence>
<dbReference type="GO" id="GO:0004888">
    <property type="term" value="F:transmembrane signaling receptor activity"/>
    <property type="evidence" value="ECO:0007669"/>
    <property type="project" value="InterPro"/>
</dbReference>
<name>A0AAE0Y8H4_9GAST</name>
<dbReference type="PANTHER" id="PTHR11309">
    <property type="entry name" value="FRIZZLED"/>
    <property type="match status" value="1"/>
</dbReference>
<keyword evidence="5 11" id="KW-1133">Transmembrane helix</keyword>
<dbReference type="Gene3D" id="1.20.1070.10">
    <property type="entry name" value="Rhodopsin 7-helix transmembrane proteins"/>
    <property type="match status" value="1"/>
</dbReference>
<feature type="transmembrane region" description="Helical" evidence="11">
    <location>
        <begin position="485"/>
        <end position="515"/>
    </location>
</feature>
<feature type="compositionally biased region" description="Basic and acidic residues" evidence="10">
    <location>
        <begin position="720"/>
        <end position="736"/>
    </location>
</feature>
<feature type="disulfide bond" evidence="9">
    <location>
        <begin position="139"/>
        <end position="163"/>
    </location>
</feature>
<evidence type="ECO:0000313" key="15">
    <source>
        <dbReference type="Proteomes" id="UP001283361"/>
    </source>
</evidence>
<sequence>MEYFYGRRSSQGFYHARASSLHFERASLVLLIVALLRVGHLGSVVSASALDFGGGRYAPRCEPIKVSMCMDMRYNMTQMPNYVGQDDQAEAEARIKDFLPLVQTNCSRWLKFFLCSLYAPMCTQISGETLIIPACRSTCLQVKSGCEHFLTSFNHVWPPMLACDRLPEKSNAREQLCMEAPEIPESKSTANNKKALDELLSKTKLNEKNKKLAQLNEDKNWRAILKDKNKGTVSSSSTTEKTSFSGGRGRGIGVVRPNGRDRGVINPKLLAPGSGVSTHVYRCQSRFVHVEENPKSNKTCAPRCDADVLFRHEDKSFATMWMLVWASICCFSTLLTVSTFSVDTTRFKYPERPIIFLSACYLVQSVAYIMRAIVGPKAVSCDTAPDGRTFLIQEGLDSTWCIVIFLLLYFFGMASAVWWVVLTVTWFLAAGQKWGGEAIEALSSYFHLAAWAIPAVKTIVILTLRRVDGDELTGLCYVGNQNPDALLAFVLVPLMAYLVLGSAFILAGFLALIRIRKDLKQEDGRAGNIRKLEKLMAKIGVFSVLYTVPAICIIGCLIYERINFHQWRHDAESTPCPLETSSTSAGEGNHNAGGTAASGSPSSFISSDSSLSEREVEGCPLDHSIPTVEVYMLKIFMSVVIGITSGMWVWSHKTLASWKNFFSKRFTRRKAASSAFGGEYHPAPVILMKNSGSGGGRGSSGGGGNSSLQSQPKAHANSRNKRDHDHHYPPNHDHSQQQHLLQQQRQHHQHRPHHHGGNKSSSKLGSLSSGSTKVIAAHV</sequence>
<feature type="region of interest" description="Disordered" evidence="10">
    <location>
        <begin position="687"/>
        <end position="779"/>
    </location>
</feature>
<evidence type="ECO:0000256" key="9">
    <source>
        <dbReference type="PROSITE-ProRule" id="PRU00090"/>
    </source>
</evidence>
<feature type="compositionally biased region" description="Low complexity" evidence="10">
    <location>
        <begin position="759"/>
        <end position="771"/>
    </location>
</feature>
<feature type="compositionally biased region" description="Gly residues" evidence="10">
    <location>
        <begin position="692"/>
        <end position="705"/>
    </location>
</feature>
<keyword evidence="15" id="KW-1185">Reference proteome</keyword>
<evidence type="ECO:0000256" key="6">
    <source>
        <dbReference type="ARBA" id="ARBA00023136"/>
    </source>
</evidence>
<comment type="similarity">
    <text evidence="2">Belongs to the G-protein coupled receptor Fz/Smo family.</text>
</comment>
<evidence type="ECO:0000313" key="14">
    <source>
        <dbReference type="EMBL" id="KAK3734929.1"/>
    </source>
</evidence>
<dbReference type="Proteomes" id="UP001283361">
    <property type="component" value="Unassembled WGS sequence"/>
</dbReference>
<dbReference type="GO" id="GO:0035567">
    <property type="term" value="P:non-canonical Wnt signaling pathway"/>
    <property type="evidence" value="ECO:0007669"/>
    <property type="project" value="TreeGrafter"/>
</dbReference>
<dbReference type="AlphaFoldDB" id="A0AAE0Y8H4"/>
<dbReference type="PANTHER" id="PTHR11309:SF99">
    <property type="entry name" value="FRIZZLED-4"/>
    <property type="match status" value="1"/>
</dbReference>
<evidence type="ECO:0000256" key="2">
    <source>
        <dbReference type="ARBA" id="ARBA00008077"/>
    </source>
</evidence>
<feature type="transmembrane region" description="Helical" evidence="11">
    <location>
        <begin position="631"/>
        <end position="650"/>
    </location>
</feature>
<comment type="caution">
    <text evidence="9">Lacks conserved residue(s) required for the propagation of feature annotation.</text>
</comment>